<dbReference type="RefSeq" id="WP_203472960.1">
    <property type="nucleotide sequence ID" value="NZ_AP022873.1"/>
</dbReference>
<dbReference type="PANTHER" id="PTHR43700">
    <property type="entry name" value="PHOSPHORIBOSYLAMINOIMIDAZOLE-SUCCINOCARBOXAMIDE SYNTHASE"/>
    <property type="match status" value="1"/>
</dbReference>
<evidence type="ECO:0000256" key="1">
    <source>
        <dbReference type="ARBA" id="ARBA00004672"/>
    </source>
</evidence>
<evidence type="ECO:0000256" key="6">
    <source>
        <dbReference type="ARBA" id="ARBA00022840"/>
    </source>
</evidence>
<dbReference type="NCBIfam" id="NF010568">
    <property type="entry name" value="PRK13961.1"/>
    <property type="match status" value="1"/>
</dbReference>
<evidence type="ECO:0000256" key="7">
    <source>
        <dbReference type="ARBA" id="ARBA00048475"/>
    </source>
</evidence>
<dbReference type="AlphaFoldDB" id="A0A7G1GZ08"/>
<dbReference type="InterPro" id="IPR028923">
    <property type="entry name" value="SAICAR_synt/ADE2_N"/>
</dbReference>
<dbReference type="GO" id="GO:0004639">
    <property type="term" value="F:phosphoribosylaminoimidazolesuccinocarboxamide synthase activity"/>
    <property type="evidence" value="ECO:0007669"/>
    <property type="project" value="UniProtKB-UniRule"/>
</dbReference>
<evidence type="ECO:0000256" key="8">
    <source>
        <dbReference type="HAMAP-Rule" id="MF_00137"/>
    </source>
</evidence>
<comment type="catalytic activity">
    <reaction evidence="7 8">
        <text>5-amino-1-(5-phospho-D-ribosyl)imidazole-4-carboxylate + L-aspartate + ATP = (2S)-2-[5-amino-1-(5-phospho-beta-D-ribosyl)imidazole-4-carboxamido]succinate + ADP + phosphate + 2 H(+)</text>
        <dbReference type="Rhea" id="RHEA:22628"/>
        <dbReference type="ChEBI" id="CHEBI:15378"/>
        <dbReference type="ChEBI" id="CHEBI:29991"/>
        <dbReference type="ChEBI" id="CHEBI:30616"/>
        <dbReference type="ChEBI" id="CHEBI:43474"/>
        <dbReference type="ChEBI" id="CHEBI:58443"/>
        <dbReference type="ChEBI" id="CHEBI:77657"/>
        <dbReference type="ChEBI" id="CHEBI:456216"/>
        <dbReference type="EC" id="6.3.2.6"/>
    </reaction>
</comment>
<evidence type="ECO:0000313" key="10">
    <source>
        <dbReference type="EMBL" id="BCB95468.1"/>
    </source>
</evidence>
<dbReference type="InterPro" id="IPR001636">
    <property type="entry name" value="SAICAR_synth"/>
</dbReference>
<protein>
    <recommendedName>
        <fullName evidence="8">Phosphoribosylaminoimidazole-succinocarboxamide synthase</fullName>
        <ecNumber evidence="8">6.3.2.6</ecNumber>
    </recommendedName>
    <alternativeName>
        <fullName evidence="8">SAICAR synthetase</fullName>
    </alternativeName>
</protein>
<proteinExistence type="inferred from homology"/>
<dbReference type="EC" id="6.3.2.6" evidence="8"/>
<dbReference type="Gene3D" id="3.30.200.20">
    <property type="entry name" value="Phosphorylase Kinase, domain 1"/>
    <property type="match status" value="1"/>
</dbReference>
<accession>A0A7G1GZ08</accession>
<dbReference type="FunFam" id="3.30.470.20:FF:000015">
    <property type="entry name" value="Phosphoribosylaminoimidazole-succinocarboxamide synthase"/>
    <property type="match status" value="1"/>
</dbReference>
<comment type="pathway">
    <text evidence="1 8">Purine metabolism; IMP biosynthesis via de novo pathway; 5-amino-1-(5-phospho-D-ribosyl)imidazole-4-carboxamide from 5-amino-1-(5-phospho-D-ribosyl)imidazole-4-carboxylate: step 1/2.</text>
</comment>
<dbReference type="GO" id="GO:0005524">
    <property type="term" value="F:ATP binding"/>
    <property type="evidence" value="ECO:0007669"/>
    <property type="project" value="UniProtKB-KW"/>
</dbReference>
<dbReference type="SUPFAM" id="SSF56104">
    <property type="entry name" value="SAICAR synthase-like"/>
    <property type="match status" value="1"/>
</dbReference>
<dbReference type="HAMAP" id="MF_00137">
    <property type="entry name" value="SAICAR_synth"/>
    <property type="match status" value="1"/>
</dbReference>
<dbReference type="NCBIfam" id="TIGR00081">
    <property type="entry name" value="purC"/>
    <property type="match status" value="1"/>
</dbReference>
<keyword evidence="6 8" id="KW-0067">ATP-binding</keyword>
<keyword evidence="11" id="KW-1185">Reference proteome</keyword>
<dbReference type="Pfam" id="PF01259">
    <property type="entry name" value="SAICAR_synt"/>
    <property type="match status" value="1"/>
</dbReference>
<keyword evidence="4 8" id="KW-0547">Nucleotide-binding</keyword>
<dbReference type="EMBL" id="AP022873">
    <property type="protein sequence ID" value="BCB95468.1"/>
    <property type="molecule type" value="Genomic_DNA"/>
</dbReference>
<keyword evidence="5 8" id="KW-0658">Purine biosynthesis</keyword>
<dbReference type="KEGG" id="dtp:JZK55_03900"/>
<reference evidence="10 11" key="1">
    <citation type="submission" date="2020-03" db="EMBL/GenBank/DDBJ databases">
        <title>Complete genome sequences of two sulfur-disproportionating bacterial strains T55J and Mzg5.</title>
        <authorList>
            <person name="Umezawa K."/>
            <person name="Kojima H."/>
            <person name="Kato Y."/>
            <person name="Fukui M."/>
        </authorList>
    </citation>
    <scope>NUCLEOTIDE SEQUENCE [LARGE SCALE GENOMIC DNA]</scope>
    <source>
        <strain evidence="10 11">T55J</strain>
    </source>
</reference>
<evidence type="ECO:0000256" key="3">
    <source>
        <dbReference type="ARBA" id="ARBA00022598"/>
    </source>
</evidence>
<dbReference type="GO" id="GO:0006189">
    <property type="term" value="P:'de novo' IMP biosynthetic process"/>
    <property type="evidence" value="ECO:0007669"/>
    <property type="project" value="UniProtKB-UniRule"/>
</dbReference>
<feature type="domain" description="SAICAR synthetase/ADE2 N-terminal" evidence="9">
    <location>
        <begin position="16"/>
        <end position="265"/>
    </location>
</feature>
<comment type="similarity">
    <text evidence="2 8">Belongs to the SAICAR synthetase family.</text>
</comment>
<organism evidence="10 11">
    <name type="scientific">Dissulfurispira thermophila</name>
    <dbReference type="NCBI Taxonomy" id="2715679"/>
    <lineage>
        <taxon>Bacteria</taxon>
        <taxon>Pseudomonadati</taxon>
        <taxon>Nitrospirota</taxon>
        <taxon>Thermodesulfovibrionia</taxon>
        <taxon>Thermodesulfovibrionales</taxon>
        <taxon>Dissulfurispiraceae</taxon>
        <taxon>Dissulfurispira</taxon>
    </lineage>
</organism>
<keyword evidence="3 8" id="KW-0436">Ligase</keyword>
<dbReference type="GO" id="GO:0005737">
    <property type="term" value="C:cytoplasm"/>
    <property type="evidence" value="ECO:0007669"/>
    <property type="project" value="TreeGrafter"/>
</dbReference>
<dbReference type="PANTHER" id="PTHR43700:SF1">
    <property type="entry name" value="PHOSPHORIBOSYLAMINOIMIDAZOLE-SUCCINOCARBOXAMIDE SYNTHASE"/>
    <property type="match status" value="1"/>
</dbReference>
<dbReference type="Gene3D" id="3.30.470.20">
    <property type="entry name" value="ATP-grasp fold, B domain"/>
    <property type="match status" value="1"/>
</dbReference>
<dbReference type="UniPathway" id="UPA00074">
    <property type="reaction ID" value="UER00131"/>
</dbReference>
<dbReference type="FunFam" id="3.30.200.20:FF:000199">
    <property type="entry name" value="Phosphoribosylaminoimidazole-succinocarboxamide synthase"/>
    <property type="match status" value="1"/>
</dbReference>
<evidence type="ECO:0000256" key="4">
    <source>
        <dbReference type="ARBA" id="ARBA00022741"/>
    </source>
</evidence>
<dbReference type="CDD" id="cd01414">
    <property type="entry name" value="SAICAR_synt_Sc"/>
    <property type="match status" value="1"/>
</dbReference>
<sequence length="292" mass="33480">MSDVVMETNFSDVKLLRRGKVRDVYEVDDHLLIVATDRVSAFDVVLPNGIPDKGKVLTQISIYWFNQMKDIIDNHIVATNVKDYPKILHKYEDILEGRSMFVKKASPMPVECIVRGYLSGSGWKEYKDKGMVCGIKLPKGLVESSRLDEPIFTPSTKAEEGHDINISFDEMKKIVGDELADRMKDVSLKVYKKGREIAEEKGIIIADTKMEFGIYENKLILIDELLTPDSSRFWSIKDYQPCKGQDSFDKQIVRDYLLTLDWNQTYPGPMLPDDIVAKTAARYREILEILTR</sequence>
<name>A0A7G1GZ08_9BACT</name>
<evidence type="ECO:0000313" key="11">
    <source>
        <dbReference type="Proteomes" id="UP000516360"/>
    </source>
</evidence>
<gene>
    <name evidence="8 10" type="primary">purC</name>
    <name evidence="10" type="ORF">JZK55_03900</name>
</gene>
<dbReference type="Proteomes" id="UP000516360">
    <property type="component" value="Chromosome"/>
</dbReference>
<evidence type="ECO:0000259" key="9">
    <source>
        <dbReference type="Pfam" id="PF01259"/>
    </source>
</evidence>
<evidence type="ECO:0000256" key="2">
    <source>
        <dbReference type="ARBA" id="ARBA00010190"/>
    </source>
</evidence>
<evidence type="ECO:0000256" key="5">
    <source>
        <dbReference type="ARBA" id="ARBA00022755"/>
    </source>
</evidence>